<dbReference type="InterPro" id="IPR007730">
    <property type="entry name" value="SPOR-like_dom"/>
</dbReference>
<reference evidence="4" key="1">
    <citation type="submission" date="2016-11" db="EMBL/GenBank/DDBJ databases">
        <authorList>
            <person name="Varghese N."/>
            <person name="Submissions S."/>
        </authorList>
    </citation>
    <scope>NUCLEOTIDE SEQUENCE [LARGE SCALE GENOMIC DNA]</scope>
    <source>
        <strain evidence="4">DSM 24786</strain>
    </source>
</reference>
<dbReference type="RefSeq" id="WP_072303482.1">
    <property type="nucleotide sequence ID" value="NZ_FPIY01000002.1"/>
</dbReference>
<proteinExistence type="predicted"/>
<keyword evidence="4" id="KW-1185">Reference proteome</keyword>
<gene>
    <name evidence="3" type="ORF">SAMN05660313_01846</name>
</gene>
<evidence type="ECO:0000256" key="1">
    <source>
        <dbReference type="SAM" id="SignalP"/>
    </source>
</evidence>
<evidence type="ECO:0000259" key="2">
    <source>
        <dbReference type="PROSITE" id="PS51724"/>
    </source>
</evidence>
<evidence type="ECO:0000313" key="4">
    <source>
        <dbReference type="Proteomes" id="UP000183257"/>
    </source>
</evidence>
<dbReference type="AlphaFoldDB" id="A0A1K1PFP2"/>
<dbReference type="Proteomes" id="UP000183257">
    <property type="component" value="Unassembled WGS sequence"/>
</dbReference>
<dbReference type="PROSITE" id="PS51724">
    <property type="entry name" value="SPOR"/>
    <property type="match status" value="1"/>
</dbReference>
<organism evidence="3 4">
    <name type="scientific">Cellulophaga fucicola</name>
    <dbReference type="NCBI Taxonomy" id="76595"/>
    <lineage>
        <taxon>Bacteria</taxon>
        <taxon>Pseudomonadati</taxon>
        <taxon>Bacteroidota</taxon>
        <taxon>Flavobacteriia</taxon>
        <taxon>Flavobacteriales</taxon>
        <taxon>Flavobacteriaceae</taxon>
        <taxon>Cellulophaga</taxon>
    </lineage>
</organism>
<feature type="domain" description="SPOR" evidence="2">
    <location>
        <begin position="42"/>
        <end position="121"/>
    </location>
</feature>
<dbReference type="Pfam" id="PF05036">
    <property type="entry name" value="SPOR"/>
    <property type="match status" value="1"/>
</dbReference>
<feature type="chain" id="PRO_5012159382" evidence="1">
    <location>
        <begin position="22"/>
        <end position="121"/>
    </location>
</feature>
<sequence length="121" mass="13724">MKTKKIYSSILLMTLCTICIAQEGETITKKEQKNTQEIKSSKLITPPFSIQIANNKNLKEAKEIKAKATREFPSITAHIKPNNQKYNVILGDFKTLEEAQKKIALIKNKHPESVLISNQKN</sequence>
<name>A0A1K1PFP2_9FLAO</name>
<accession>A0A1K1PFP2</accession>
<feature type="signal peptide" evidence="1">
    <location>
        <begin position="1"/>
        <end position="21"/>
    </location>
</feature>
<protein>
    <submittedName>
        <fullName evidence="3">Sporulation related domain-containing protein</fullName>
    </submittedName>
</protein>
<dbReference type="SUPFAM" id="SSF110997">
    <property type="entry name" value="Sporulation related repeat"/>
    <property type="match status" value="1"/>
</dbReference>
<dbReference type="Gene3D" id="3.30.70.1070">
    <property type="entry name" value="Sporulation related repeat"/>
    <property type="match status" value="1"/>
</dbReference>
<evidence type="ECO:0000313" key="3">
    <source>
        <dbReference type="EMBL" id="SFW46277.1"/>
    </source>
</evidence>
<dbReference type="OrthoDB" id="2473397at2"/>
<dbReference type="InterPro" id="IPR036680">
    <property type="entry name" value="SPOR-like_sf"/>
</dbReference>
<dbReference type="EMBL" id="FPIY01000002">
    <property type="protein sequence ID" value="SFW46277.1"/>
    <property type="molecule type" value="Genomic_DNA"/>
</dbReference>
<dbReference type="GO" id="GO:0042834">
    <property type="term" value="F:peptidoglycan binding"/>
    <property type="evidence" value="ECO:0007669"/>
    <property type="project" value="InterPro"/>
</dbReference>
<keyword evidence="1" id="KW-0732">Signal</keyword>